<dbReference type="Gene3D" id="1.25.40.10">
    <property type="entry name" value="Tetratricopeptide repeat domain"/>
    <property type="match status" value="1"/>
</dbReference>
<accession>A0ABW2NFT7</accession>
<protein>
    <submittedName>
        <fullName evidence="1">Tetratricopeptide repeat protein</fullName>
    </submittedName>
</protein>
<dbReference type="RefSeq" id="WP_157294272.1">
    <property type="nucleotide sequence ID" value="NZ_JBHTCT010000036.1"/>
</dbReference>
<name>A0ABW2NFT7_9BACL</name>
<reference evidence="2" key="1">
    <citation type="journal article" date="2019" name="Int. J. Syst. Evol. Microbiol.">
        <title>The Global Catalogue of Microorganisms (GCM) 10K type strain sequencing project: providing services to taxonomists for standard genome sequencing and annotation.</title>
        <authorList>
            <consortium name="The Broad Institute Genomics Platform"/>
            <consortium name="The Broad Institute Genome Sequencing Center for Infectious Disease"/>
            <person name="Wu L."/>
            <person name="Ma J."/>
        </authorList>
    </citation>
    <scope>NUCLEOTIDE SEQUENCE [LARGE SCALE GENOMIC DNA]</scope>
    <source>
        <strain evidence="2">JCM 4738</strain>
    </source>
</reference>
<dbReference type="InterPro" id="IPR011990">
    <property type="entry name" value="TPR-like_helical_dom_sf"/>
</dbReference>
<sequence length="203" mass="23072">MKEAFEAFEREDWDEAERLYRALLAEPEQEENAMHMLAFTLAMKKEFNESRSLYEELLRQAEQSDDHDEAAAISMHQLAMVCRMEGDASTARKWLERERNLRRDRLPDDHKGHSANAYEFGETALLEGQLEEAIGAFRLALREGKKAEDDMCIACAWRGIGQASALFGHDPGPAYQQSMGAFRRAGDAKGEEEVRSLLEQQSG</sequence>
<keyword evidence="2" id="KW-1185">Reference proteome</keyword>
<evidence type="ECO:0000313" key="1">
    <source>
        <dbReference type="EMBL" id="MFC7366202.1"/>
    </source>
</evidence>
<evidence type="ECO:0000313" key="2">
    <source>
        <dbReference type="Proteomes" id="UP001596483"/>
    </source>
</evidence>
<proteinExistence type="predicted"/>
<dbReference type="EMBL" id="JBHTCT010000036">
    <property type="protein sequence ID" value="MFC7366202.1"/>
    <property type="molecule type" value="Genomic_DNA"/>
</dbReference>
<comment type="caution">
    <text evidence="1">The sequence shown here is derived from an EMBL/GenBank/DDBJ whole genome shotgun (WGS) entry which is preliminary data.</text>
</comment>
<organism evidence="1 2">
    <name type="scientific">Bhargavaea changchunensis</name>
    <dbReference type="NCBI Taxonomy" id="2134037"/>
    <lineage>
        <taxon>Bacteria</taxon>
        <taxon>Bacillati</taxon>
        <taxon>Bacillota</taxon>
        <taxon>Bacilli</taxon>
        <taxon>Bacillales</taxon>
        <taxon>Caryophanaceae</taxon>
        <taxon>Bhargavaea</taxon>
    </lineage>
</organism>
<dbReference type="Proteomes" id="UP001596483">
    <property type="component" value="Unassembled WGS sequence"/>
</dbReference>
<dbReference type="SUPFAM" id="SSF48452">
    <property type="entry name" value="TPR-like"/>
    <property type="match status" value="1"/>
</dbReference>
<dbReference type="Pfam" id="PF13424">
    <property type="entry name" value="TPR_12"/>
    <property type="match status" value="1"/>
</dbReference>
<gene>
    <name evidence="1" type="ORF">ACFQQH_13840</name>
</gene>